<dbReference type="EMBL" id="LR796499">
    <property type="protein sequence ID" value="CAB4149001.1"/>
    <property type="molecule type" value="Genomic_DNA"/>
</dbReference>
<dbReference type="InterPro" id="IPR025048">
    <property type="entry name" value="DUF3987"/>
</dbReference>
<accession>A0A6J5MSP0</accession>
<evidence type="ECO:0000313" key="1">
    <source>
        <dbReference type="EMBL" id="CAB4149001.1"/>
    </source>
</evidence>
<sequence length="758" mass="86062">MAERSTVNRNVAGSIPAVPAEELKRGATLETKEFLETILGNGAGYATIVTKDGKGVPTIQKFFSYPDELEEMVEWSVKHKEEDVYFSPILYYEERRIRENAKSVSVVYADADTCNPNNFRIAPTISVETSKDRWHAYWVLDGEQEPQRVALLAKRIAYAHRDQGCDVSGWNPTKLLRVAETSNMKYGEAQPVTAETNGVIYSIDQLEALYKDVEVDKLLDLANEPLPSIVPEVMAVLSKISSNKEILSLYIDEPTPNADLSGMLWKLEMELFRQGFTREEVFVVAKHAKCNKYHSPNRPKRADADGDLWREVQRAESLFKASNGNSEPLDVAPADEEQHIDFLTADERALITSEPTFIDKYVDWAQKKTDGAVEYQIAGAFTILSAAFSEIGCAAPKYGKMGLNLWFMLLGETTRSRKSTSRSLMLRMLTAYEKYAGYQIDIGSNATGEALVKHLSGRDKMTSLFHRDEVQGLFREFVTKTYMAAAADQYTELYDGKVPVMLRSTGASSGAKAVQTERAETNFIMYLMGITSKVAEILTVDYFRSGFLARFIYVVADAPERSRDSEDLTQATEMESFVRDDEMELLIRSVYDSALWWQKKGGVFPRPIFLSDEALKRFNAFKWEMGNFTEGHPNEESIEPSRQRLALSAWKCAVLLAMYDRSERVEEKHMLIAIHYAEEWFRNLVRMAGAISASEWQRDVDSLEATIVNRGGRMRYEEAYKKFGNKRKREFDEMVDALRSQARVKVFAEGNKTFLELL</sequence>
<name>A0A6J5MSP0_9CAUD</name>
<protein>
    <submittedName>
        <fullName evidence="1">Uncharacterized protein</fullName>
    </submittedName>
</protein>
<reference evidence="1" key="1">
    <citation type="submission" date="2020-04" db="EMBL/GenBank/DDBJ databases">
        <authorList>
            <person name="Chiriac C."/>
            <person name="Salcher M."/>
            <person name="Ghai R."/>
            <person name="Kavagutti S V."/>
        </authorList>
    </citation>
    <scope>NUCLEOTIDE SEQUENCE</scope>
</reference>
<dbReference type="Pfam" id="PF13148">
    <property type="entry name" value="DUF3987"/>
    <property type="match status" value="1"/>
</dbReference>
<organism evidence="1">
    <name type="scientific">uncultured Caudovirales phage</name>
    <dbReference type="NCBI Taxonomy" id="2100421"/>
    <lineage>
        <taxon>Viruses</taxon>
        <taxon>Duplodnaviria</taxon>
        <taxon>Heunggongvirae</taxon>
        <taxon>Uroviricota</taxon>
        <taxon>Caudoviricetes</taxon>
        <taxon>Peduoviridae</taxon>
        <taxon>Maltschvirus</taxon>
        <taxon>Maltschvirus maltsch</taxon>
    </lineage>
</organism>
<proteinExistence type="predicted"/>
<gene>
    <name evidence="1" type="ORF">UFOVP536_38</name>
</gene>
<dbReference type="Gene3D" id="3.30.70.1790">
    <property type="entry name" value="RepB DNA-primase, N-terminal domain"/>
    <property type="match status" value="1"/>
</dbReference>